<feature type="transmembrane region" description="Helical" evidence="1">
    <location>
        <begin position="21"/>
        <end position="41"/>
    </location>
</feature>
<keyword evidence="1" id="KW-0812">Transmembrane</keyword>
<sequence length="148" mass="15683">MLHPGGSGIVGAMGKLEQVEAVRAVFEVVGPLFLGILTGALQEKYVYPRIVERLGGLAKWLSTPANVFLGVLTICIYLVVAAACHASNAPETLAWLRAHAPFQPSPGSLRIAFFAATFLCGHSLVMLGASPAEEEDGLHAQPRGHGRR</sequence>
<gene>
    <name evidence="2" type="ORF">D7X12_10155</name>
</gene>
<accession>A0A3A8NJN0</accession>
<feature type="transmembrane region" description="Helical" evidence="1">
    <location>
        <begin position="61"/>
        <end position="86"/>
    </location>
</feature>
<proteinExistence type="predicted"/>
<comment type="caution">
    <text evidence="2">The sequence shown here is derived from an EMBL/GenBank/DDBJ whole genome shotgun (WGS) entry which is preliminary data.</text>
</comment>
<dbReference type="AlphaFoldDB" id="A0A3A8NJN0"/>
<evidence type="ECO:0000313" key="2">
    <source>
        <dbReference type="EMBL" id="RKH44596.1"/>
    </source>
</evidence>
<name>A0A3A8NJN0_9BACT</name>
<protein>
    <submittedName>
        <fullName evidence="2">Uncharacterized protein</fullName>
    </submittedName>
</protein>
<dbReference type="Proteomes" id="UP000273405">
    <property type="component" value="Unassembled WGS sequence"/>
</dbReference>
<keyword evidence="3" id="KW-1185">Reference proteome</keyword>
<dbReference type="EMBL" id="RAWG01000047">
    <property type="protein sequence ID" value="RKH44596.1"/>
    <property type="molecule type" value="Genomic_DNA"/>
</dbReference>
<evidence type="ECO:0000313" key="3">
    <source>
        <dbReference type="Proteomes" id="UP000273405"/>
    </source>
</evidence>
<organism evidence="2 3">
    <name type="scientific">Corallococcus sicarius</name>
    <dbReference type="NCBI Taxonomy" id="2316726"/>
    <lineage>
        <taxon>Bacteria</taxon>
        <taxon>Pseudomonadati</taxon>
        <taxon>Myxococcota</taxon>
        <taxon>Myxococcia</taxon>
        <taxon>Myxococcales</taxon>
        <taxon>Cystobacterineae</taxon>
        <taxon>Myxococcaceae</taxon>
        <taxon>Corallococcus</taxon>
    </lineage>
</organism>
<evidence type="ECO:0000256" key="1">
    <source>
        <dbReference type="SAM" id="Phobius"/>
    </source>
</evidence>
<reference evidence="3" key="1">
    <citation type="submission" date="2018-09" db="EMBL/GenBank/DDBJ databases">
        <authorList>
            <person name="Livingstone P.G."/>
            <person name="Whitworth D.E."/>
        </authorList>
    </citation>
    <scope>NUCLEOTIDE SEQUENCE [LARGE SCALE GENOMIC DNA]</scope>
    <source>
        <strain evidence="3">CA040B</strain>
    </source>
</reference>
<keyword evidence="1" id="KW-1133">Transmembrane helix</keyword>
<keyword evidence="1" id="KW-0472">Membrane</keyword>